<dbReference type="SMART" id="SM00651">
    <property type="entry name" value="Sm"/>
    <property type="match status" value="1"/>
</dbReference>
<dbReference type="PANTHER" id="PTHR11021">
    <property type="entry name" value="SMALL NUCLEAR RIBONUCLEOPROTEIN F SNRNP-F"/>
    <property type="match status" value="1"/>
</dbReference>
<sequence>MPVRMPPPPRSESIAFEPVEMVVANVPSSLYLYYVQNPLMNLRQRNLFIRATIFQKRLVRLSSSPSSQQQPKRPLSTLQRAINRKVAVRLKSEIEYKGRMNNVDSYMNLILTDAEEFNGSDVLANYGKVVIRGNNVLFIKLEKEF</sequence>
<dbReference type="EMBL" id="CP002408">
    <property type="protein sequence ID" value="AFU58743.1"/>
    <property type="molecule type" value="Genomic_DNA"/>
</dbReference>
<dbReference type="Gene3D" id="2.30.30.100">
    <property type="match status" value="1"/>
</dbReference>
<dbReference type="GO" id="GO:0000398">
    <property type="term" value="P:mRNA splicing, via spliceosome"/>
    <property type="evidence" value="ECO:0007669"/>
    <property type="project" value="InterPro"/>
</dbReference>
<dbReference type="KEGG" id="nga:Ngar_c18100"/>
<gene>
    <name evidence="3" type="ordered locus">Ngar_c18100</name>
</gene>
<dbReference type="Proteomes" id="UP000008037">
    <property type="component" value="Chromosome"/>
</dbReference>
<reference evidence="3 4" key="1">
    <citation type="journal article" date="2012" name="Environ. Microbiol.">
        <title>The genome of the ammonia-oxidizing Candidatus Nitrososphaera gargensis: insights into metabolic versatility and environmental adaptations.</title>
        <authorList>
            <person name="Spang A."/>
            <person name="Poehlein A."/>
            <person name="Offre P."/>
            <person name="Zumbragel S."/>
            <person name="Haider S."/>
            <person name="Rychlik N."/>
            <person name="Nowka B."/>
            <person name="Schmeisser C."/>
            <person name="Lebedeva E.V."/>
            <person name="Rattei T."/>
            <person name="Bohm C."/>
            <person name="Schmid M."/>
            <person name="Galushko A."/>
            <person name="Hatzenpichler R."/>
            <person name="Weinmaier T."/>
            <person name="Daniel R."/>
            <person name="Schleper C."/>
            <person name="Spieck E."/>
            <person name="Streit W."/>
            <person name="Wagner M."/>
        </authorList>
    </citation>
    <scope>NUCLEOTIDE SEQUENCE [LARGE SCALE GENOMIC DNA]</scope>
    <source>
        <strain evidence="4">Ga9.2</strain>
    </source>
</reference>
<dbReference type="InterPro" id="IPR001163">
    <property type="entry name" value="Sm_dom_euk/arc"/>
</dbReference>
<dbReference type="PROSITE" id="PS52002">
    <property type="entry name" value="SM"/>
    <property type="match status" value="1"/>
</dbReference>
<dbReference type="CDD" id="cd01726">
    <property type="entry name" value="LSm6"/>
    <property type="match status" value="1"/>
</dbReference>
<dbReference type="InterPro" id="IPR010920">
    <property type="entry name" value="LSM_dom_sf"/>
</dbReference>
<dbReference type="Pfam" id="PF01423">
    <property type="entry name" value="LSM"/>
    <property type="match status" value="1"/>
</dbReference>
<dbReference type="PATRIC" id="fig|1237085.11.peg.1788"/>
<dbReference type="HOGENOM" id="CLU_1782541_0_0_2"/>
<evidence type="ECO:0000256" key="1">
    <source>
        <dbReference type="ARBA" id="ARBA00023274"/>
    </source>
</evidence>
<dbReference type="AlphaFoldDB" id="K0IID4"/>
<dbReference type="InParanoid" id="K0IID4"/>
<name>K0IID4_NITGG</name>
<dbReference type="InterPro" id="IPR016487">
    <property type="entry name" value="Lsm6/sSmF"/>
</dbReference>
<dbReference type="SUPFAM" id="SSF50182">
    <property type="entry name" value="Sm-like ribonucleoproteins"/>
    <property type="match status" value="1"/>
</dbReference>
<keyword evidence="4" id="KW-1185">Reference proteome</keyword>
<dbReference type="PANTHER" id="PTHR11021:SF0">
    <property type="entry name" value="SMALL NUCLEAR RIBONUCLEOPROTEIN F"/>
    <property type="match status" value="1"/>
</dbReference>
<feature type="domain" description="Sm" evidence="2">
    <location>
        <begin position="73"/>
        <end position="145"/>
    </location>
</feature>
<evidence type="ECO:0000259" key="2">
    <source>
        <dbReference type="PROSITE" id="PS52002"/>
    </source>
</evidence>
<evidence type="ECO:0000313" key="3">
    <source>
        <dbReference type="EMBL" id="AFU58743.1"/>
    </source>
</evidence>
<dbReference type="STRING" id="1237085.Ngar_c18100"/>
<dbReference type="BioCyc" id="CNIT1237085:G1324-1808-MONOMER"/>
<dbReference type="GO" id="GO:1990904">
    <property type="term" value="C:ribonucleoprotein complex"/>
    <property type="evidence" value="ECO:0007669"/>
    <property type="project" value="UniProtKB-KW"/>
</dbReference>
<dbReference type="GO" id="GO:0003723">
    <property type="term" value="F:RNA binding"/>
    <property type="evidence" value="ECO:0007669"/>
    <property type="project" value="InterPro"/>
</dbReference>
<protein>
    <submittedName>
        <fullName evidence="3">Putative snRNP Sm-like protein</fullName>
    </submittedName>
</protein>
<keyword evidence="1" id="KW-0687">Ribonucleoprotein</keyword>
<proteinExistence type="predicted"/>
<accession>K0IID4</accession>
<dbReference type="FunCoup" id="K0IID4">
    <property type="interactions" value="110"/>
</dbReference>
<evidence type="ECO:0000313" key="4">
    <source>
        <dbReference type="Proteomes" id="UP000008037"/>
    </source>
</evidence>
<dbReference type="InterPro" id="IPR047575">
    <property type="entry name" value="Sm"/>
</dbReference>
<organism evidence="3 4">
    <name type="scientific">Nitrososphaera gargensis (strain Ga9.2)</name>
    <dbReference type="NCBI Taxonomy" id="1237085"/>
    <lineage>
        <taxon>Archaea</taxon>
        <taxon>Nitrososphaerota</taxon>
        <taxon>Nitrososphaeria</taxon>
        <taxon>Nitrososphaerales</taxon>
        <taxon>Nitrososphaeraceae</taxon>
        <taxon>Nitrososphaera</taxon>
    </lineage>
</organism>